<name>A0A136INR3_9PEZI</name>
<feature type="signal peptide" evidence="1">
    <location>
        <begin position="1"/>
        <end position="18"/>
    </location>
</feature>
<keyword evidence="3" id="KW-1185">Reference proteome</keyword>
<feature type="chain" id="PRO_5007292891" description="LysM domain-containing protein" evidence="1">
    <location>
        <begin position="19"/>
        <end position="90"/>
    </location>
</feature>
<proteinExistence type="predicted"/>
<evidence type="ECO:0008006" key="4">
    <source>
        <dbReference type="Google" id="ProtNLM"/>
    </source>
</evidence>
<protein>
    <recommendedName>
        <fullName evidence="4">LysM domain-containing protein</fullName>
    </recommendedName>
</protein>
<evidence type="ECO:0000256" key="1">
    <source>
        <dbReference type="SAM" id="SignalP"/>
    </source>
</evidence>
<gene>
    <name evidence="2" type="ORF">Micbo1qcDRAFT_208989</name>
</gene>
<reference evidence="3" key="1">
    <citation type="submission" date="2016-02" db="EMBL/GenBank/DDBJ databases">
        <title>Draft genome sequence of Microdochium bolleyi, a fungal endophyte of beachgrass.</title>
        <authorList>
            <consortium name="DOE Joint Genome Institute"/>
            <person name="David A.S."/>
            <person name="May G."/>
            <person name="Haridas S."/>
            <person name="Lim J."/>
            <person name="Wang M."/>
            <person name="Labutti K."/>
            <person name="Lipzen A."/>
            <person name="Barry K."/>
            <person name="Grigoriev I.V."/>
        </authorList>
    </citation>
    <scope>NUCLEOTIDE SEQUENCE [LARGE SCALE GENOMIC DNA]</scope>
    <source>
        <strain evidence="3">J235TASD1</strain>
    </source>
</reference>
<evidence type="ECO:0000313" key="2">
    <source>
        <dbReference type="EMBL" id="KXJ86576.1"/>
    </source>
</evidence>
<dbReference type="STRING" id="196109.A0A136INR3"/>
<dbReference type="EMBL" id="KQ964267">
    <property type="protein sequence ID" value="KXJ86576.1"/>
    <property type="molecule type" value="Genomic_DNA"/>
</dbReference>
<evidence type="ECO:0000313" key="3">
    <source>
        <dbReference type="Proteomes" id="UP000070501"/>
    </source>
</evidence>
<accession>A0A136INR3</accession>
<dbReference type="Proteomes" id="UP000070501">
    <property type="component" value="Unassembled WGS sequence"/>
</dbReference>
<keyword evidence="1" id="KW-0732">Signal</keyword>
<dbReference type="AlphaFoldDB" id="A0A136INR3"/>
<organism evidence="2 3">
    <name type="scientific">Microdochium bolleyi</name>
    <dbReference type="NCBI Taxonomy" id="196109"/>
    <lineage>
        <taxon>Eukaryota</taxon>
        <taxon>Fungi</taxon>
        <taxon>Dikarya</taxon>
        <taxon>Ascomycota</taxon>
        <taxon>Pezizomycotina</taxon>
        <taxon>Sordariomycetes</taxon>
        <taxon>Xylariomycetidae</taxon>
        <taxon>Xylariales</taxon>
        <taxon>Microdochiaceae</taxon>
        <taxon>Microdochium</taxon>
    </lineage>
</organism>
<sequence>MLTAPLTLLALALPLVAAAPAVEVRQTFPHDPNADPRCTLFADNDGSLSLARFAQSWGVLFRDVIHWNPSLTAEGGNFITGQSYCVKVSS</sequence>
<dbReference type="InParanoid" id="A0A136INR3"/>
<dbReference type="OrthoDB" id="5985073at2759"/>